<dbReference type="Pfam" id="PF00291">
    <property type="entry name" value="PALP"/>
    <property type="match status" value="1"/>
</dbReference>
<reference evidence="6" key="1">
    <citation type="submission" date="2022-06" db="EMBL/GenBank/DDBJ databases">
        <title>Genome public.</title>
        <authorList>
            <person name="Sun Q."/>
        </authorList>
    </citation>
    <scope>NUCLEOTIDE SEQUENCE</scope>
    <source>
        <strain evidence="6">CWNU-1</strain>
    </source>
</reference>
<comment type="caution">
    <text evidence="6">The sequence shown here is derived from an EMBL/GenBank/DDBJ whole genome shotgun (WGS) entry which is preliminary data.</text>
</comment>
<keyword evidence="7" id="KW-1185">Reference proteome</keyword>
<keyword evidence="2" id="KW-0174">Coenzyme M biosynthesis</keyword>
<keyword evidence="3" id="KW-0663">Pyridoxal phosphate</keyword>
<keyword evidence="4" id="KW-0456">Lyase</keyword>
<dbReference type="GO" id="GO:0044686">
    <property type="term" value="F:cysteate synthase activity"/>
    <property type="evidence" value="ECO:0007669"/>
    <property type="project" value="UniProtKB-EC"/>
</dbReference>
<evidence type="ECO:0000313" key="7">
    <source>
        <dbReference type="Proteomes" id="UP001431429"/>
    </source>
</evidence>
<protein>
    <submittedName>
        <fullName evidence="6">Cysteate synthase</fullName>
        <ecNumber evidence="6">2.5.1.76</ecNumber>
    </submittedName>
</protein>
<evidence type="ECO:0000256" key="2">
    <source>
        <dbReference type="ARBA" id="ARBA00022545"/>
    </source>
</evidence>
<feature type="domain" description="Tryptophan synthase beta chain-like PALP" evidence="5">
    <location>
        <begin position="73"/>
        <end position="388"/>
    </location>
</feature>
<comment type="cofactor">
    <cofactor evidence="1">
        <name>pyridoxal 5'-phosphate</name>
        <dbReference type="ChEBI" id="CHEBI:597326"/>
    </cofactor>
</comment>
<proteinExistence type="predicted"/>
<evidence type="ECO:0000256" key="3">
    <source>
        <dbReference type="ARBA" id="ARBA00022898"/>
    </source>
</evidence>
<evidence type="ECO:0000256" key="1">
    <source>
        <dbReference type="ARBA" id="ARBA00001933"/>
    </source>
</evidence>
<evidence type="ECO:0000256" key="4">
    <source>
        <dbReference type="ARBA" id="ARBA00023239"/>
    </source>
</evidence>
<dbReference type="InterPro" id="IPR036052">
    <property type="entry name" value="TrpB-like_PALP_sf"/>
</dbReference>
<dbReference type="EC" id="2.5.1.76" evidence="6"/>
<accession>A0ABT0V335</accession>
<dbReference type="InterPro" id="IPR022401">
    <property type="entry name" value="Cysteate_synthase"/>
</dbReference>
<dbReference type="RefSeq" id="WP_250924072.1">
    <property type="nucleotide sequence ID" value="NZ_JAMQAW010000088.1"/>
</dbReference>
<dbReference type="InterPro" id="IPR050147">
    <property type="entry name" value="Ser/Thr_Dehydratase"/>
</dbReference>
<dbReference type="InterPro" id="IPR001926">
    <property type="entry name" value="TrpB-like_PALP"/>
</dbReference>
<dbReference type="Gene3D" id="3.40.50.1100">
    <property type="match status" value="2"/>
</dbReference>
<evidence type="ECO:0000259" key="5">
    <source>
        <dbReference type="Pfam" id="PF00291"/>
    </source>
</evidence>
<dbReference type="NCBIfam" id="TIGR03844">
    <property type="entry name" value="cysteate_syn"/>
    <property type="match status" value="1"/>
</dbReference>
<organism evidence="6 7">
    <name type="scientific">Streptomyces albipurpureus</name>
    <dbReference type="NCBI Taxonomy" id="2897419"/>
    <lineage>
        <taxon>Bacteria</taxon>
        <taxon>Bacillati</taxon>
        <taxon>Actinomycetota</taxon>
        <taxon>Actinomycetes</taxon>
        <taxon>Kitasatosporales</taxon>
        <taxon>Streptomycetaceae</taxon>
        <taxon>Streptomyces</taxon>
    </lineage>
</organism>
<evidence type="ECO:0000313" key="6">
    <source>
        <dbReference type="EMBL" id="MCM2393776.1"/>
    </source>
</evidence>
<dbReference type="Proteomes" id="UP001431429">
    <property type="component" value="Unassembled WGS sequence"/>
</dbReference>
<dbReference type="PANTHER" id="PTHR48078">
    <property type="entry name" value="THREONINE DEHYDRATASE, MITOCHONDRIAL-RELATED"/>
    <property type="match status" value="1"/>
</dbReference>
<name>A0ABT0V335_9ACTN</name>
<dbReference type="SUPFAM" id="SSF53686">
    <property type="entry name" value="Tryptophan synthase beta subunit-like PLP-dependent enzymes"/>
    <property type="match status" value="1"/>
</dbReference>
<gene>
    <name evidence="6" type="ORF">NBG84_36850</name>
</gene>
<sequence length="446" mass="48203">MSNPESRHYHLVCPLCGSRQFDDGLALSCSGAHDPALLHTEYMEQKFEPLATEEGVFRYRRWLPVVRSVPNSGRTAVFRSEGLARSLGMSNLWIAFNGYWPEKGGFLETGTFKELEAYTVLGRMPDDGTVLVVASAGNTAAAFASVCSRSGRPCLLIVPETGLSKFKLREPLHPLVRLVVLAGADYSDAITLSEDVAENPGFYLEGGVRNVGRRDGLGTVMYSAVEEIGGLPEYYFQAVGSAAGGIAVHEGAKRFRTSVGTDAALPKLMFSQNEGFAPIYRSWRNGKRAPVHAPCSPAWSPRNAFADELTNPYPPYGVHSGVYDVLTESGGDVLTVDRESARAAMRLMKEMEGIDIEPAAAVATASLLSSAHGGWIDRDACVLLNITGGGRARMAHDYSLVQAEPDLLVEAGRPREGVLDEVLGLFSPRDDYALSSDVQVSARPRT</sequence>
<dbReference type="EMBL" id="JAMQAW010000088">
    <property type="protein sequence ID" value="MCM2393776.1"/>
    <property type="molecule type" value="Genomic_DNA"/>
</dbReference>
<dbReference type="PANTHER" id="PTHR48078:SF6">
    <property type="entry name" value="L-THREONINE DEHYDRATASE CATABOLIC TDCB"/>
    <property type="match status" value="1"/>
</dbReference>
<keyword evidence="6" id="KW-0808">Transferase</keyword>